<proteinExistence type="predicted"/>
<sequence length="223" mass="25130">MDDCLIVGNGCDTVKALEEKFKTKYLGKPKVFLVPPWKPVFKQFSNLMYLSLCSRKDIYFAVSYLSIFLGNKPYQLWKAGKLATQDLKLVYNKTQDGSLHAYSDADWARDSTDRKSFSGVAVYFCVNLVSSALAVTELKWHGTKIPNSRLFVDSQNAISLIKNSENSKKSEHIDIRAHFIKDAASKGMVSISYVPTDNNVADIFTKPLSAQEHNDFRATLRLV</sequence>
<evidence type="ECO:0008006" key="3">
    <source>
        <dbReference type="Google" id="ProtNLM"/>
    </source>
</evidence>
<dbReference type="PANTHER" id="PTHR11439:SF483">
    <property type="entry name" value="PEPTIDE SYNTHASE GLIP-LIKE, PUTATIVE (AFU_ORTHOLOGUE AFUA_3G12920)-RELATED"/>
    <property type="match status" value="1"/>
</dbReference>
<gene>
    <name evidence="1" type="ORF">PR048_007381</name>
</gene>
<accession>A0ABQ9HU27</accession>
<evidence type="ECO:0000313" key="2">
    <source>
        <dbReference type="Proteomes" id="UP001159363"/>
    </source>
</evidence>
<protein>
    <recommendedName>
        <fullName evidence="3">Copia protein</fullName>
    </recommendedName>
</protein>
<dbReference type="EMBL" id="JARBHB010000003">
    <property type="protein sequence ID" value="KAJ8887897.1"/>
    <property type="molecule type" value="Genomic_DNA"/>
</dbReference>
<dbReference type="CDD" id="cd09272">
    <property type="entry name" value="RNase_HI_RT_Ty1"/>
    <property type="match status" value="1"/>
</dbReference>
<organism evidence="1 2">
    <name type="scientific">Dryococelus australis</name>
    <dbReference type="NCBI Taxonomy" id="614101"/>
    <lineage>
        <taxon>Eukaryota</taxon>
        <taxon>Metazoa</taxon>
        <taxon>Ecdysozoa</taxon>
        <taxon>Arthropoda</taxon>
        <taxon>Hexapoda</taxon>
        <taxon>Insecta</taxon>
        <taxon>Pterygota</taxon>
        <taxon>Neoptera</taxon>
        <taxon>Polyneoptera</taxon>
        <taxon>Phasmatodea</taxon>
        <taxon>Verophasmatodea</taxon>
        <taxon>Anareolatae</taxon>
        <taxon>Phasmatidae</taxon>
        <taxon>Eurycanthinae</taxon>
        <taxon>Dryococelus</taxon>
    </lineage>
</organism>
<dbReference type="PANTHER" id="PTHR11439">
    <property type="entry name" value="GAG-POL-RELATED RETROTRANSPOSON"/>
    <property type="match status" value="1"/>
</dbReference>
<reference evidence="1 2" key="1">
    <citation type="submission" date="2023-02" db="EMBL/GenBank/DDBJ databases">
        <title>LHISI_Scaffold_Assembly.</title>
        <authorList>
            <person name="Stuart O.P."/>
            <person name="Cleave R."/>
            <person name="Magrath M.J.L."/>
            <person name="Mikheyev A.S."/>
        </authorList>
    </citation>
    <scope>NUCLEOTIDE SEQUENCE [LARGE SCALE GENOMIC DNA]</scope>
    <source>
        <strain evidence="1">Daus_M_001</strain>
        <tissue evidence="1">Leg muscle</tissue>
    </source>
</reference>
<comment type="caution">
    <text evidence="1">The sequence shown here is derived from an EMBL/GenBank/DDBJ whole genome shotgun (WGS) entry which is preliminary data.</text>
</comment>
<keyword evidence="2" id="KW-1185">Reference proteome</keyword>
<evidence type="ECO:0000313" key="1">
    <source>
        <dbReference type="EMBL" id="KAJ8887897.1"/>
    </source>
</evidence>
<name>A0ABQ9HU27_9NEOP</name>
<dbReference type="Proteomes" id="UP001159363">
    <property type="component" value="Chromosome 3"/>
</dbReference>